<dbReference type="EMBL" id="CP045894">
    <property type="protein sequence ID" value="QQP54906.1"/>
    <property type="molecule type" value="Genomic_DNA"/>
</dbReference>
<reference evidence="2" key="1">
    <citation type="submission" date="2021-01" db="EMBL/GenBank/DDBJ databases">
        <title>Caligus Genome Assembly.</title>
        <authorList>
            <person name="Gallardo-Escarate C."/>
        </authorList>
    </citation>
    <scope>NUCLEOTIDE SEQUENCE [LARGE SCALE GENOMIC DNA]</scope>
</reference>
<keyword evidence="2" id="KW-1185">Reference proteome</keyword>
<protein>
    <submittedName>
        <fullName evidence="1">NELlike 1 (Silurana)</fullName>
    </submittedName>
</protein>
<proteinExistence type="predicted"/>
<evidence type="ECO:0000313" key="1">
    <source>
        <dbReference type="EMBL" id="QQP54906.1"/>
    </source>
</evidence>
<feature type="non-terminal residue" evidence="1">
    <location>
        <position position="60"/>
    </location>
</feature>
<dbReference type="Proteomes" id="UP000595437">
    <property type="component" value="Chromosome 5"/>
</dbReference>
<dbReference type="AlphaFoldDB" id="A0A7T8QTV9"/>
<feature type="non-terminal residue" evidence="1">
    <location>
        <position position="1"/>
    </location>
</feature>
<name>A0A7T8QTV9_CALRO</name>
<accession>A0A7T8QTV9</accession>
<sequence length="60" mass="6582">DGVVGEVYTLLPQECSKFLLQYGQSMETRGSLPRALTKGRIVLIPKKEMGLISMIGGQSR</sequence>
<organism evidence="1 2">
    <name type="scientific">Caligus rogercresseyi</name>
    <name type="common">Sea louse</name>
    <dbReference type="NCBI Taxonomy" id="217165"/>
    <lineage>
        <taxon>Eukaryota</taxon>
        <taxon>Metazoa</taxon>
        <taxon>Ecdysozoa</taxon>
        <taxon>Arthropoda</taxon>
        <taxon>Crustacea</taxon>
        <taxon>Multicrustacea</taxon>
        <taxon>Hexanauplia</taxon>
        <taxon>Copepoda</taxon>
        <taxon>Siphonostomatoida</taxon>
        <taxon>Caligidae</taxon>
        <taxon>Caligus</taxon>
    </lineage>
</organism>
<evidence type="ECO:0000313" key="2">
    <source>
        <dbReference type="Proteomes" id="UP000595437"/>
    </source>
</evidence>
<gene>
    <name evidence="1" type="ORF">FKW44_007895</name>
</gene>